<reference evidence="1 2" key="1">
    <citation type="submission" date="2018-11" db="EMBL/GenBank/DDBJ databases">
        <authorList>
            <consortium name="Pathogen Informatics"/>
        </authorList>
    </citation>
    <scope>NUCLEOTIDE SEQUENCE [LARGE SCALE GENOMIC DNA]</scope>
</reference>
<organism evidence="1 2">
    <name type="scientific">Cylicostephanus goldi</name>
    <name type="common">Nematode worm</name>
    <dbReference type="NCBI Taxonomy" id="71465"/>
    <lineage>
        <taxon>Eukaryota</taxon>
        <taxon>Metazoa</taxon>
        <taxon>Ecdysozoa</taxon>
        <taxon>Nematoda</taxon>
        <taxon>Chromadorea</taxon>
        <taxon>Rhabditida</taxon>
        <taxon>Rhabditina</taxon>
        <taxon>Rhabditomorpha</taxon>
        <taxon>Strongyloidea</taxon>
        <taxon>Strongylidae</taxon>
        <taxon>Cylicostephanus</taxon>
    </lineage>
</organism>
<name>A0A3P6S1E8_CYLGO</name>
<protein>
    <submittedName>
        <fullName evidence="1">Uncharacterized protein</fullName>
    </submittedName>
</protein>
<dbReference type="EMBL" id="UYRV01015658">
    <property type="protein sequence ID" value="VDK61260.1"/>
    <property type="molecule type" value="Genomic_DNA"/>
</dbReference>
<evidence type="ECO:0000313" key="2">
    <source>
        <dbReference type="Proteomes" id="UP000271889"/>
    </source>
</evidence>
<sequence length="52" mass="5950">MLSESAHFSVRNLPALRTRFDAVQVETSSHSDDVERVRSIMVHGYVCAMEKR</sequence>
<accession>A0A3P6S1E8</accession>
<proteinExistence type="predicted"/>
<keyword evidence="2" id="KW-1185">Reference proteome</keyword>
<gene>
    <name evidence="1" type="ORF">CGOC_LOCUS5251</name>
</gene>
<dbReference type="AlphaFoldDB" id="A0A3P6S1E8"/>
<dbReference type="Proteomes" id="UP000271889">
    <property type="component" value="Unassembled WGS sequence"/>
</dbReference>
<evidence type="ECO:0000313" key="1">
    <source>
        <dbReference type="EMBL" id="VDK61260.1"/>
    </source>
</evidence>